<dbReference type="SMART" id="SM00320">
    <property type="entry name" value="WD40"/>
    <property type="match status" value="1"/>
</dbReference>
<dbReference type="Proteomes" id="UP000758155">
    <property type="component" value="Unassembled WGS sequence"/>
</dbReference>
<evidence type="ECO:0000256" key="3">
    <source>
        <dbReference type="PROSITE-ProRule" id="PRU00221"/>
    </source>
</evidence>
<dbReference type="AlphaFoldDB" id="A0A9P5BU62"/>
<dbReference type="PROSITE" id="PS50082">
    <property type="entry name" value="WD_REPEATS_2"/>
    <property type="match status" value="1"/>
</dbReference>
<evidence type="ECO:0000313" key="4">
    <source>
        <dbReference type="EMBL" id="KAF3029560.1"/>
    </source>
</evidence>
<sequence length="139" mass="15598">QHTLVGHTSWVSAVVFSPDGKTVASASHDSTVKLWDADTGVELRTLQVHRYILWLKFSHDSSHIITDRGMYPTRLVCDEQSITAEPMSAVSVRGNWIFRGEENTIWLPPDRRPHCLATYQSVAVFGYETGAVIMLQLAE</sequence>
<name>A0A9P5BU62_9PLEO</name>
<gene>
    <name evidence="4" type="ORF">E8E12_000924</name>
</gene>
<proteinExistence type="predicted"/>
<reference evidence="4" key="1">
    <citation type="submission" date="2019-04" db="EMBL/GenBank/DDBJ databases">
        <title>Sequencing of skin fungus with MAO and IRED activity.</title>
        <authorList>
            <person name="Marsaioli A.J."/>
            <person name="Bonatto J.M.C."/>
            <person name="Reis Junior O."/>
        </authorList>
    </citation>
    <scope>NUCLEOTIDE SEQUENCE</scope>
    <source>
        <strain evidence="4">28M1</strain>
    </source>
</reference>
<dbReference type="PANTHER" id="PTHR19879">
    <property type="entry name" value="TRANSCRIPTION INITIATION FACTOR TFIID"/>
    <property type="match status" value="1"/>
</dbReference>
<evidence type="ECO:0000256" key="2">
    <source>
        <dbReference type="ARBA" id="ARBA00022737"/>
    </source>
</evidence>
<dbReference type="InterPro" id="IPR015943">
    <property type="entry name" value="WD40/YVTN_repeat-like_dom_sf"/>
</dbReference>
<comment type="caution">
    <text evidence="4">The sequence shown here is derived from an EMBL/GenBank/DDBJ whole genome shotgun (WGS) entry which is preliminary data.</text>
</comment>
<dbReference type="InterPro" id="IPR019775">
    <property type="entry name" value="WD40_repeat_CS"/>
</dbReference>
<keyword evidence="5" id="KW-1185">Reference proteome</keyword>
<protein>
    <recommendedName>
        <fullName evidence="6">WD40 repeat-like protein</fullName>
    </recommendedName>
</protein>
<dbReference type="Pfam" id="PF00400">
    <property type="entry name" value="WD40"/>
    <property type="match status" value="1"/>
</dbReference>
<keyword evidence="2" id="KW-0677">Repeat</keyword>
<evidence type="ECO:0008006" key="6">
    <source>
        <dbReference type="Google" id="ProtNLM"/>
    </source>
</evidence>
<dbReference type="InterPro" id="IPR036322">
    <property type="entry name" value="WD40_repeat_dom_sf"/>
</dbReference>
<evidence type="ECO:0000256" key="1">
    <source>
        <dbReference type="ARBA" id="ARBA00022574"/>
    </source>
</evidence>
<evidence type="ECO:0000313" key="5">
    <source>
        <dbReference type="Proteomes" id="UP000758155"/>
    </source>
</evidence>
<organism evidence="4 5">
    <name type="scientific">Didymella heteroderae</name>
    <dbReference type="NCBI Taxonomy" id="1769908"/>
    <lineage>
        <taxon>Eukaryota</taxon>
        <taxon>Fungi</taxon>
        <taxon>Dikarya</taxon>
        <taxon>Ascomycota</taxon>
        <taxon>Pezizomycotina</taxon>
        <taxon>Dothideomycetes</taxon>
        <taxon>Pleosporomycetidae</taxon>
        <taxon>Pleosporales</taxon>
        <taxon>Pleosporineae</taxon>
        <taxon>Didymellaceae</taxon>
        <taxon>Didymella</taxon>
    </lineage>
</organism>
<dbReference type="InterPro" id="IPR001680">
    <property type="entry name" value="WD40_rpt"/>
</dbReference>
<dbReference type="SUPFAM" id="SSF50978">
    <property type="entry name" value="WD40 repeat-like"/>
    <property type="match status" value="1"/>
</dbReference>
<dbReference type="EMBL" id="SWKV01000263">
    <property type="protein sequence ID" value="KAF3029560.1"/>
    <property type="molecule type" value="Genomic_DNA"/>
</dbReference>
<dbReference type="OrthoDB" id="538223at2759"/>
<dbReference type="PROSITE" id="PS50294">
    <property type="entry name" value="WD_REPEATS_REGION"/>
    <property type="match status" value="1"/>
</dbReference>
<keyword evidence="1 3" id="KW-0853">WD repeat</keyword>
<feature type="repeat" description="WD" evidence="3">
    <location>
        <begin position="4"/>
        <end position="45"/>
    </location>
</feature>
<feature type="non-terminal residue" evidence="4">
    <location>
        <position position="1"/>
    </location>
</feature>
<accession>A0A9P5BU62</accession>
<dbReference type="PANTHER" id="PTHR19879:SF9">
    <property type="entry name" value="TRANSCRIPTION INITIATION FACTOR TFIID SUBUNIT 5"/>
    <property type="match status" value="1"/>
</dbReference>
<dbReference type="Gene3D" id="2.130.10.10">
    <property type="entry name" value="YVTN repeat-like/Quinoprotein amine dehydrogenase"/>
    <property type="match status" value="1"/>
</dbReference>
<dbReference type="PROSITE" id="PS00678">
    <property type="entry name" value="WD_REPEATS_1"/>
    <property type="match status" value="1"/>
</dbReference>